<organism evidence="2 3">
    <name type="scientific">Pelotalea chapellei</name>
    <dbReference type="NCBI Taxonomy" id="44671"/>
    <lineage>
        <taxon>Bacteria</taxon>
        <taxon>Pseudomonadati</taxon>
        <taxon>Thermodesulfobacteriota</taxon>
        <taxon>Desulfuromonadia</taxon>
        <taxon>Geobacterales</taxon>
        <taxon>Geobacteraceae</taxon>
        <taxon>Pelotalea</taxon>
    </lineage>
</organism>
<sequence length="300" mass="34141">MILIIALFTLVFVPQTASAWGGGMHLQVGMSVLASLGQLPAGISAILAAHPLDYLYGCIAADIIVGKKYTHYLLNCHRWGIGRKVLHTARTDSERACAYGYLSHLAADTIAHNYFVPYKIMHSFAAVTMKHAYWEMRFETFVDKEVWERAREVCTTDQRANDKLLRSVVAPTLFSFGTNKRIFNSIMLLSRLDRWQRVMQALSDKSRYVLEDEDRDEYMQLTRQVVYDFMQHPETCHLLKADPTGERALAMAEAVRKNMRLLYGSGKMTKAEGMEQVEELRKKLLQALHEPELLSGVYSG</sequence>
<dbReference type="Proteomes" id="UP000784128">
    <property type="component" value="Unassembled WGS sequence"/>
</dbReference>
<dbReference type="EMBL" id="JAHDYS010000002">
    <property type="protein sequence ID" value="MBT1070560.1"/>
    <property type="molecule type" value="Genomic_DNA"/>
</dbReference>
<evidence type="ECO:0000313" key="3">
    <source>
        <dbReference type="Proteomes" id="UP000784128"/>
    </source>
</evidence>
<name>A0ABS5U4G8_9BACT</name>
<comment type="caution">
    <text evidence="2">The sequence shown here is derived from an EMBL/GenBank/DDBJ whole genome shotgun (WGS) entry which is preliminary data.</text>
</comment>
<dbReference type="Pfam" id="PF00882">
    <property type="entry name" value="Zn_dep_PLPC"/>
    <property type="match status" value="1"/>
</dbReference>
<feature type="domain" description="Phospholipase C/D" evidence="1">
    <location>
        <begin position="24"/>
        <end position="152"/>
    </location>
</feature>
<dbReference type="InterPro" id="IPR029002">
    <property type="entry name" value="PLPC/GPLD1"/>
</dbReference>
<gene>
    <name evidence="2" type="ORF">KJB30_02065</name>
</gene>
<evidence type="ECO:0000259" key="1">
    <source>
        <dbReference type="Pfam" id="PF00882"/>
    </source>
</evidence>
<reference evidence="2 3" key="1">
    <citation type="submission" date="2021-05" db="EMBL/GenBank/DDBJ databases">
        <title>The draft genome of Geobacter chapellei DSM 13688.</title>
        <authorList>
            <person name="Xu Z."/>
            <person name="Masuda Y."/>
            <person name="Itoh H."/>
            <person name="Senoo K."/>
        </authorList>
    </citation>
    <scope>NUCLEOTIDE SEQUENCE [LARGE SCALE GENOMIC DNA]</scope>
    <source>
        <strain evidence="2 3">DSM 13688</strain>
    </source>
</reference>
<protein>
    <submittedName>
        <fullName evidence="2">Zinc dependent phospholipase C family protein</fullName>
    </submittedName>
</protein>
<keyword evidence="3" id="KW-1185">Reference proteome</keyword>
<proteinExistence type="predicted"/>
<accession>A0ABS5U4G8</accession>
<dbReference type="RefSeq" id="WP_214296281.1">
    <property type="nucleotide sequence ID" value="NZ_JAHDYS010000002.1"/>
</dbReference>
<evidence type="ECO:0000313" key="2">
    <source>
        <dbReference type="EMBL" id="MBT1070560.1"/>
    </source>
</evidence>